<feature type="transmembrane region" description="Helical" evidence="2">
    <location>
        <begin position="57"/>
        <end position="77"/>
    </location>
</feature>
<keyword evidence="2" id="KW-0812">Transmembrane</keyword>
<feature type="transmembrane region" description="Helical" evidence="2">
    <location>
        <begin position="6"/>
        <end position="30"/>
    </location>
</feature>
<feature type="region of interest" description="Disordered" evidence="1">
    <location>
        <begin position="81"/>
        <end position="149"/>
    </location>
</feature>
<feature type="compositionally biased region" description="Polar residues" evidence="1">
    <location>
        <begin position="107"/>
        <end position="149"/>
    </location>
</feature>
<evidence type="ECO:0000313" key="3">
    <source>
        <dbReference type="EMBL" id="ABJ05250.1"/>
    </source>
</evidence>
<organism evidence="3">
    <name type="scientific">Rhodopseudomonas palustris (strain BisA53)</name>
    <dbReference type="NCBI Taxonomy" id="316055"/>
    <lineage>
        <taxon>Bacteria</taxon>
        <taxon>Pseudomonadati</taxon>
        <taxon>Pseudomonadota</taxon>
        <taxon>Alphaproteobacteria</taxon>
        <taxon>Hyphomicrobiales</taxon>
        <taxon>Nitrobacteraceae</taxon>
        <taxon>Rhodopseudomonas</taxon>
    </lineage>
</organism>
<gene>
    <name evidence="3" type="ordered locus">RPE_1298</name>
</gene>
<keyword evidence="2" id="KW-0472">Membrane</keyword>
<dbReference type="HOGENOM" id="CLU_1783169_0_0_5"/>
<dbReference type="AlphaFoldDB" id="Q07S34"/>
<dbReference type="KEGG" id="rpe:RPE_1298"/>
<evidence type="ECO:0000256" key="1">
    <source>
        <dbReference type="SAM" id="MobiDB-lite"/>
    </source>
</evidence>
<evidence type="ECO:0000256" key="2">
    <source>
        <dbReference type="SAM" id="Phobius"/>
    </source>
</evidence>
<dbReference type="EMBL" id="CP000463">
    <property type="protein sequence ID" value="ABJ05250.1"/>
    <property type="molecule type" value="Genomic_DNA"/>
</dbReference>
<proteinExistence type="predicted"/>
<dbReference type="eggNOG" id="ENOG5030VHH">
    <property type="taxonomic scope" value="Bacteria"/>
</dbReference>
<dbReference type="OrthoDB" id="8233123at2"/>
<accession>Q07S34</accession>
<sequence length="149" mass="15140">MEGDQPISWLMFFTLIAGVVIVGGIFINFIRSRSNREAAENALEGDGRSRGMAPSGAGAEILAVGAFALLAMGLLAFGNSNRSGTMTAEAPQPAGQTTGKSGVLQAPGSQNDPKQYQPANPATDQRVSPTGSNTGVGSSPGNTGTLTTK</sequence>
<reference evidence="3" key="1">
    <citation type="submission" date="2006-09" db="EMBL/GenBank/DDBJ databases">
        <title>Complete sequence of Rhodopseudomonas palustris BisA53.</title>
        <authorList>
            <consortium name="US DOE Joint Genome Institute"/>
            <person name="Copeland A."/>
            <person name="Lucas S."/>
            <person name="Lapidus A."/>
            <person name="Barry K."/>
            <person name="Detter J.C."/>
            <person name="Glavina del Rio T."/>
            <person name="Hammon N."/>
            <person name="Israni S."/>
            <person name="Dalin E."/>
            <person name="Tice H."/>
            <person name="Pitluck S."/>
            <person name="Chain P."/>
            <person name="Malfatti S."/>
            <person name="Shin M."/>
            <person name="Vergez L."/>
            <person name="Schmutz J."/>
            <person name="Larimer F."/>
            <person name="Land M."/>
            <person name="Hauser L."/>
            <person name="Pelletier D.A."/>
            <person name="Kyrpides N."/>
            <person name="Kim E."/>
            <person name="Harwood C.S."/>
            <person name="Oda Y."/>
            <person name="Richardson P."/>
        </authorList>
    </citation>
    <scope>NUCLEOTIDE SEQUENCE [LARGE SCALE GENOMIC DNA]</scope>
    <source>
        <strain evidence="3">BisA53</strain>
    </source>
</reference>
<name>Q07S34_RHOP5</name>
<keyword evidence="2" id="KW-1133">Transmembrane helix</keyword>
<protein>
    <submittedName>
        <fullName evidence="3">Uncharacterized protein</fullName>
    </submittedName>
</protein>